<keyword evidence="2" id="KW-1185">Reference proteome</keyword>
<accession>A0ACA9QBH6</accession>
<feature type="non-terminal residue" evidence="1">
    <location>
        <position position="1"/>
    </location>
</feature>
<evidence type="ECO:0000313" key="1">
    <source>
        <dbReference type="EMBL" id="CAG8744541.1"/>
    </source>
</evidence>
<protein>
    <submittedName>
        <fullName evidence="1">11949_t:CDS:1</fullName>
    </submittedName>
</protein>
<reference evidence="1" key="1">
    <citation type="submission" date="2021-06" db="EMBL/GenBank/DDBJ databases">
        <authorList>
            <person name="Kallberg Y."/>
            <person name="Tangrot J."/>
            <person name="Rosling A."/>
        </authorList>
    </citation>
    <scope>NUCLEOTIDE SEQUENCE</scope>
    <source>
        <strain evidence="1">28 12/20/2015</strain>
    </source>
</reference>
<proteinExistence type="predicted"/>
<sequence length="87" mass="10277">QTQARIIIYRKTKKTGINKHISPHTFRRSFATLLNNREVRLTTIQKLLGHASIETTTAYIHNSHEELYKDYSKLFIDTKTENNQEIF</sequence>
<evidence type="ECO:0000313" key="2">
    <source>
        <dbReference type="Proteomes" id="UP000789366"/>
    </source>
</evidence>
<gene>
    <name evidence="1" type="ORF">SPELUC_LOCUS14040</name>
</gene>
<comment type="caution">
    <text evidence="1">The sequence shown here is derived from an EMBL/GenBank/DDBJ whole genome shotgun (WGS) entry which is preliminary data.</text>
</comment>
<dbReference type="Proteomes" id="UP000789366">
    <property type="component" value="Unassembled WGS sequence"/>
</dbReference>
<dbReference type="EMBL" id="CAJVPW010039634">
    <property type="protein sequence ID" value="CAG8744541.1"/>
    <property type="molecule type" value="Genomic_DNA"/>
</dbReference>
<organism evidence="1 2">
    <name type="scientific">Cetraspora pellucida</name>
    <dbReference type="NCBI Taxonomy" id="1433469"/>
    <lineage>
        <taxon>Eukaryota</taxon>
        <taxon>Fungi</taxon>
        <taxon>Fungi incertae sedis</taxon>
        <taxon>Mucoromycota</taxon>
        <taxon>Glomeromycotina</taxon>
        <taxon>Glomeromycetes</taxon>
        <taxon>Diversisporales</taxon>
        <taxon>Gigasporaceae</taxon>
        <taxon>Cetraspora</taxon>
    </lineage>
</organism>
<name>A0ACA9QBH6_9GLOM</name>